<dbReference type="KEGG" id="jte:ASJ30_14765"/>
<evidence type="ECO:0000256" key="8">
    <source>
        <dbReference type="ARBA" id="ARBA00023136"/>
    </source>
</evidence>
<dbReference type="GO" id="GO:0042626">
    <property type="term" value="F:ATPase-coupled transmembrane transporter activity"/>
    <property type="evidence" value="ECO:0007669"/>
    <property type="project" value="TreeGrafter"/>
</dbReference>
<name>A0A1L3MK16_9MICO</name>
<reference evidence="11 12" key="1">
    <citation type="submission" date="2015-11" db="EMBL/GenBank/DDBJ databases">
        <authorList>
            <person name="Zhang Y."/>
            <person name="Guo Z."/>
        </authorList>
    </citation>
    <scope>NUCLEOTIDE SEQUENCE [LARGE SCALE GENOMIC DNA]</scope>
    <source>
        <strain evidence="11 12">YFY001</strain>
    </source>
</reference>
<dbReference type="InterPro" id="IPR015856">
    <property type="entry name" value="ABC_transpr_CbiO/EcfA_su"/>
</dbReference>
<dbReference type="InterPro" id="IPR050095">
    <property type="entry name" value="ECF_ABC_transporter_ATP-bd"/>
</dbReference>
<dbReference type="GO" id="GO:0005524">
    <property type="term" value="F:ATP binding"/>
    <property type="evidence" value="ECO:0007669"/>
    <property type="project" value="UniProtKB-KW"/>
</dbReference>
<proteinExistence type="inferred from homology"/>
<dbReference type="EMBL" id="CP013290">
    <property type="protein sequence ID" value="APH02646.1"/>
    <property type="molecule type" value="Genomic_DNA"/>
</dbReference>
<evidence type="ECO:0000256" key="7">
    <source>
        <dbReference type="ARBA" id="ARBA00022989"/>
    </source>
</evidence>
<evidence type="ECO:0000256" key="9">
    <source>
        <dbReference type="SAM" id="Phobius"/>
    </source>
</evidence>
<feature type="transmembrane region" description="Helical" evidence="9">
    <location>
        <begin position="539"/>
        <end position="558"/>
    </location>
</feature>
<dbReference type="SUPFAM" id="SSF52540">
    <property type="entry name" value="P-loop containing nucleoside triphosphate hydrolases"/>
    <property type="match status" value="2"/>
</dbReference>
<comment type="similarity">
    <text evidence="2">Belongs to the ABC transporter superfamily.</text>
</comment>
<comment type="subcellular location">
    <subcellularLocation>
        <location evidence="1">Membrane</location>
        <topology evidence="1">Multi-pass membrane protein</topology>
    </subcellularLocation>
</comment>
<dbReference type="CDD" id="cd16914">
    <property type="entry name" value="EcfT"/>
    <property type="match status" value="1"/>
</dbReference>
<evidence type="ECO:0000256" key="4">
    <source>
        <dbReference type="ARBA" id="ARBA00022692"/>
    </source>
</evidence>
<sequence>MHDRTKGETPGDVGLAGGGEVVVRDLTWRPVGRREPVLRELDLTLRPGERVLLVGPSGSGKSTLLRALAGLLLTVDSGDLVGEVRVDGAAPGERPGAVGLVLQEPGSGTVAATVGRDVAFGLENVGVPAGDMPAVVDRCLAAVGLGDLPHTTPTGALSGGQTQRLALAGALALQPALLLLDEPTAMLDADSAARVRDAVVTGAAGLTTVVVEHRIEPWLEHVDRVLVLGRDGRIHHDGSAAEVLAEHGEALAADGIWVPGVPAPEPLTIDLGPLARAVEPGATLLTSEPLVVERARNHLDGSSEVTTALVTDAPLSPAAGRATALVGPSGGGKSTWLAALGGLVTPSSGRVLADGRSVGDLPATEIAHLVGWVPQWSSSALLARTVLDEVLLTGRTLGTADEGEARRLLEVLGLEHLERADPQTLSGGEQRRLAVAAALAHGPAVALADEPTVGQDRGTWAAVVGLLTAHRDRGGAVVAATHDPDLVSLVDEVRQVRPPETEPSRETPRAVLSACGPLALFAAAAIPMAAAVLSPGWRVSLVILGLLVLGAVVGLSNLPGRGAGWTVPGRWRGLGIRLVPALVGGLGVGWSTWLLGSRDVEVALSAALRLLVIVVPSAILLAFVDPDDLADHLGQRLRLPARPVVALGAALQRVQTFGAAWTEVGWARRLRGQGVTWRSPRSVVAHLWASTFGMLLRSLGSAATLAVAMDARGFAGAGRRTWATRAPWRAADTVVVLASLVTVAVALLAR</sequence>
<feature type="transmembrane region" description="Helical" evidence="9">
    <location>
        <begin position="602"/>
        <end position="624"/>
    </location>
</feature>
<feature type="transmembrane region" description="Helical" evidence="9">
    <location>
        <begin position="730"/>
        <end position="749"/>
    </location>
</feature>
<dbReference type="Gene3D" id="3.40.50.300">
    <property type="entry name" value="P-loop containing nucleotide triphosphate hydrolases"/>
    <property type="match status" value="2"/>
</dbReference>
<evidence type="ECO:0000259" key="10">
    <source>
        <dbReference type="PROSITE" id="PS50893"/>
    </source>
</evidence>
<evidence type="ECO:0000256" key="6">
    <source>
        <dbReference type="ARBA" id="ARBA00022840"/>
    </source>
</evidence>
<keyword evidence="4 9" id="KW-0812">Transmembrane</keyword>
<dbReference type="Pfam" id="PF00005">
    <property type="entry name" value="ABC_tran"/>
    <property type="match status" value="2"/>
</dbReference>
<evidence type="ECO:0000313" key="11">
    <source>
        <dbReference type="EMBL" id="APH02646.1"/>
    </source>
</evidence>
<dbReference type="SMART" id="SM00382">
    <property type="entry name" value="AAA"/>
    <property type="match status" value="2"/>
</dbReference>
<evidence type="ECO:0000256" key="3">
    <source>
        <dbReference type="ARBA" id="ARBA00022448"/>
    </source>
</evidence>
<dbReference type="Proteomes" id="UP000182938">
    <property type="component" value="Chromosome"/>
</dbReference>
<protein>
    <submittedName>
        <fullName evidence="11">ABC transporter ATP-binding protein</fullName>
    </submittedName>
</protein>
<evidence type="ECO:0000313" key="12">
    <source>
        <dbReference type="Proteomes" id="UP000182938"/>
    </source>
</evidence>
<dbReference type="InterPro" id="IPR027417">
    <property type="entry name" value="P-loop_NTPase"/>
</dbReference>
<dbReference type="InterPro" id="IPR017871">
    <property type="entry name" value="ABC_transporter-like_CS"/>
</dbReference>
<feature type="transmembrane region" description="Helical" evidence="9">
    <location>
        <begin position="510"/>
        <end position="532"/>
    </location>
</feature>
<feature type="domain" description="ABC transporter" evidence="10">
    <location>
        <begin position="21"/>
        <end position="256"/>
    </location>
</feature>
<dbReference type="InterPro" id="IPR003339">
    <property type="entry name" value="ABC/ECF_trnsptr_transmembrane"/>
</dbReference>
<keyword evidence="3" id="KW-0813">Transport</keyword>
<dbReference type="CDD" id="cd03225">
    <property type="entry name" value="ABC_cobalt_CbiO_domain1"/>
    <property type="match status" value="1"/>
</dbReference>
<evidence type="ECO:0000256" key="1">
    <source>
        <dbReference type="ARBA" id="ARBA00004141"/>
    </source>
</evidence>
<keyword evidence="6 11" id="KW-0067">ATP-binding</keyword>
<dbReference type="AlphaFoldDB" id="A0A1L3MK16"/>
<dbReference type="PANTHER" id="PTHR43553:SF24">
    <property type="entry name" value="ENERGY-COUPLING FACTOR TRANSPORTER ATP-BINDING PROTEIN ECFA1"/>
    <property type="match status" value="1"/>
</dbReference>
<feature type="transmembrane region" description="Helical" evidence="9">
    <location>
        <begin position="687"/>
        <end position="709"/>
    </location>
</feature>
<dbReference type="InterPro" id="IPR003593">
    <property type="entry name" value="AAA+_ATPase"/>
</dbReference>
<dbReference type="PROSITE" id="PS00211">
    <property type="entry name" value="ABC_TRANSPORTER_1"/>
    <property type="match status" value="1"/>
</dbReference>
<evidence type="ECO:0000256" key="5">
    <source>
        <dbReference type="ARBA" id="ARBA00022741"/>
    </source>
</evidence>
<dbReference type="InterPro" id="IPR003439">
    <property type="entry name" value="ABC_transporter-like_ATP-bd"/>
</dbReference>
<dbReference type="GO" id="GO:0043190">
    <property type="term" value="C:ATP-binding cassette (ABC) transporter complex"/>
    <property type="evidence" value="ECO:0007669"/>
    <property type="project" value="TreeGrafter"/>
</dbReference>
<keyword evidence="12" id="KW-1185">Reference proteome</keyword>
<feature type="transmembrane region" description="Helical" evidence="9">
    <location>
        <begin position="578"/>
        <end position="595"/>
    </location>
</feature>
<keyword evidence="7 9" id="KW-1133">Transmembrane helix</keyword>
<feature type="domain" description="ABC transporter" evidence="10">
    <location>
        <begin position="285"/>
        <end position="523"/>
    </location>
</feature>
<dbReference type="Pfam" id="PF02361">
    <property type="entry name" value="CbiQ"/>
    <property type="match status" value="1"/>
</dbReference>
<dbReference type="GO" id="GO:0016887">
    <property type="term" value="F:ATP hydrolysis activity"/>
    <property type="evidence" value="ECO:0007669"/>
    <property type="project" value="InterPro"/>
</dbReference>
<evidence type="ECO:0000256" key="2">
    <source>
        <dbReference type="ARBA" id="ARBA00005417"/>
    </source>
</evidence>
<organism evidence="11 12">
    <name type="scientific">Janibacter indicus</name>
    <dbReference type="NCBI Taxonomy" id="857417"/>
    <lineage>
        <taxon>Bacteria</taxon>
        <taxon>Bacillati</taxon>
        <taxon>Actinomycetota</taxon>
        <taxon>Actinomycetes</taxon>
        <taxon>Micrococcales</taxon>
        <taxon>Intrasporangiaceae</taxon>
        <taxon>Janibacter</taxon>
    </lineage>
</organism>
<dbReference type="PROSITE" id="PS50893">
    <property type="entry name" value="ABC_TRANSPORTER_2"/>
    <property type="match status" value="2"/>
</dbReference>
<keyword evidence="5" id="KW-0547">Nucleotide-binding</keyword>
<dbReference type="PANTHER" id="PTHR43553">
    <property type="entry name" value="HEAVY METAL TRANSPORTER"/>
    <property type="match status" value="1"/>
</dbReference>
<keyword evidence="8 9" id="KW-0472">Membrane</keyword>
<accession>A0A1L3MK16</accession>
<gene>
    <name evidence="11" type="ORF">ASJ30_14765</name>
</gene>